<reference evidence="2" key="1">
    <citation type="journal article" date="2014" name="Int. J. Syst. Evol. Microbiol.">
        <title>Complete genome sequence of Corynebacterium casei LMG S-19264T (=DSM 44701T), isolated from a smear-ripened cheese.</title>
        <authorList>
            <consortium name="US DOE Joint Genome Institute (JGI-PGF)"/>
            <person name="Walter F."/>
            <person name="Albersmeier A."/>
            <person name="Kalinowski J."/>
            <person name="Ruckert C."/>
        </authorList>
    </citation>
    <scope>NUCLEOTIDE SEQUENCE</scope>
    <source>
        <strain evidence="2">JCM 5069</strain>
    </source>
</reference>
<dbReference type="Pfam" id="PF14124">
    <property type="entry name" value="DUF4291"/>
    <property type="match status" value="1"/>
</dbReference>
<evidence type="ECO:0000313" key="3">
    <source>
        <dbReference type="Proteomes" id="UP000603708"/>
    </source>
</evidence>
<protein>
    <recommendedName>
        <fullName evidence="4">DUF4291 domain-containing protein</fullName>
    </recommendedName>
</protein>
<keyword evidence="3" id="KW-1185">Reference proteome</keyword>
<evidence type="ECO:0008006" key="4">
    <source>
        <dbReference type="Google" id="ProtNLM"/>
    </source>
</evidence>
<sequence length="79" mass="8754">MPAAREGRFPAVWQRDRMTWFKPSFLWMMYRCGWGTAEGQETVLAVEVSRDGSSGPWNTLVCPTTSTGSTPTVPRGSAN</sequence>
<evidence type="ECO:0000256" key="1">
    <source>
        <dbReference type="SAM" id="MobiDB-lite"/>
    </source>
</evidence>
<dbReference type="AlphaFoldDB" id="A0A919L7B8"/>
<evidence type="ECO:0000313" key="2">
    <source>
        <dbReference type="EMBL" id="GHH87550.1"/>
    </source>
</evidence>
<comment type="caution">
    <text evidence="2">The sequence shown here is derived from an EMBL/GenBank/DDBJ whole genome shotgun (WGS) entry which is preliminary data.</text>
</comment>
<organism evidence="2 3">
    <name type="scientific">Streptomyces sulfonofaciens</name>
    <dbReference type="NCBI Taxonomy" id="68272"/>
    <lineage>
        <taxon>Bacteria</taxon>
        <taxon>Bacillati</taxon>
        <taxon>Actinomycetota</taxon>
        <taxon>Actinomycetes</taxon>
        <taxon>Kitasatosporales</taxon>
        <taxon>Streptomycetaceae</taxon>
        <taxon>Streptomyces</taxon>
    </lineage>
</organism>
<dbReference type="InterPro" id="IPR025633">
    <property type="entry name" value="DUF4291"/>
</dbReference>
<proteinExistence type="predicted"/>
<dbReference type="Proteomes" id="UP000603708">
    <property type="component" value="Unassembled WGS sequence"/>
</dbReference>
<reference evidence="2" key="2">
    <citation type="submission" date="2020-09" db="EMBL/GenBank/DDBJ databases">
        <authorList>
            <person name="Sun Q."/>
            <person name="Ohkuma M."/>
        </authorList>
    </citation>
    <scope>NUCLEOTIDE SEQUENCE</scope>
    <source>
        <strain evidence="2">JCM 5069</strain>
    </source>
</reference>
<gene>
    <name evidence="2" type="ORF">GCM10018793_63770</name>
</gene>
<dbReference type="PANTHER" id="PTHR38567:SF1">
    <property type="entry name" value="DUF4291 DOMAIN-CONTAINING PROTEIN"/>
    <property type="match status" value="1"/>
</dbReference>
<dbReference type="PANTHER" id="PTHR38567">
    <property type="entry name" value="DUF4291 DOMAIN-CONTAINING PROTEIN"/>
    <property type="match status" value="1"/>
</dbReference>
<name>A0A919L7B8_9ACTN</name>
<feature type="region of interest" description="Disordered" evidence="1">
    <location>
        <begin position="51"/>
        <end position="79"/>
    </location>
</feature>
<dbReference type="EMBL" id="BNCD01000028">
    <property type="protein sequence ID" value="GHH87550.1"/>
    <property type="molecule type" value="Genomic_DNA"/>
</dbReference>
<accession>A0A919L7B8</accession>
<feature type="compositionally biased region" description="Low complexity" evidence="1">
    <location>
        <begin position="63"/>
        <end position="79"/>
    </location>
</feature>